<name>A0A9X1Y8M8_9PROT</name>
<evidence type="ECO:0000313" key="2">
    <source>
        <dbReference type="Proteomes" id="UP001139516"/>
    </source>
</evidence>
<sequence>MSALRLMLSYLEEELRRLGAWEAARHLAVAMALLTLDPLVGEVMASPGPHLH</sequence>
<gene>
    <name evidence="1" type="ORF">M0638_14065</name>
</gene>
<evidence type="ECO:0000313" key="1">
    <source>
        <dbReference type="EMBL" id="MCK8785511.1"/>
    </source>
</evidence>
<protein>
    <submittedName>
        <fullName evidence="1">Uncharacterized protein</fullName>
    </submittedName>
</protein>
<dbReference type="RefSeq" id="WP_248667635.1">
    <property type="nucleotide sequence ID" value="NZ_JALPRX010000059.1"/>
</dbReference>
<accession>A0A9X1Y8M8</accession>
<organism evidence="1 2">
    <name type="scientific">Roseomonas acroporae</name>
    <dbReference type="NCBI Taxonomy" id="2937791"/>
    <lineage>
        <taxon>Bacteria</taxon>
        <taxon>Pseudomonadati</taxon>
        <taxon>Pseudomonadota</taxon>
        <taxon>Alphaproteobacteria</taxon>
        <taxon>Acetobacterales</taxon>
        <taxon>Roseomonadaceae</taxon>
        <taxon>Roseomonas</taxon>
    </lineage>
</organism>
<dbReference type="EMBL" id="JALPRX010000059">
    <property type="protein sequence ID" value="MCK8785511.1"/>
    <property type="molecule type" value="Genomic_DNA"/>
</dbReference>
<dbReference type="AlphaFoldDB" id="A0A9X1Y8M8"/>
<keyword evidence="2" id="KW-1185">Reference proteome</keyword>
<proteinExistence type="predicted"/>
<dbReference type="Proteomes" id="UP001139516">
    <property type="component" value="Unassembled WGS sequence"/>
</dbReference>
<reference evidence="1" key="1">
    <citation type="submission" date="2022-04" db="EMBL/GenBank/DDBJ databases">
        <title>Roseomonas acroporae sp. nov., isolated from coral Acropora digitifera.</title>
        <authorList>
            <person name="Sun H."/>
        </authorList>
    </citation>
    <scope>NUCLEOTIDE SEQUENCE</scope>
    <source>
        <strain evidence="1">NAR14</strain>
    </source>
</reference>
<comment type="caution">
    <text evidence="1">The sequence shown here is derived from an EMBL/GenBank/DDBJ whole genome shotgun (WGS) entry which is preliminary data.</text>
</comment>